<sequence length="347" mass="37571">MSPPIRMAPPASTEPDPRGRKTSRRRSVLLIALIGTAVLIVGALVFASVYVVRIDSAVEQNLQRVDEMPPDSPTDPSESPRPAKNPASKAINYVLIGSDSRAVGNAGAGRSDALMVLHLTGDRREAYLISFPRDLYVPIPGHGKDKINAAYAYGGTALTIRTLEGLLDTRMDHVAVIDFAGFIGLTDDLGGVTVYNQYPSRSDGYAFPQGNVTIRGQQALAYVRERKQLPHGDLDRAERQRAVVAAIMKKGLSPAVIADPDRFVRFAGGAARHISVDRQLTDRELRKTAASLRLTPDDVFALQAPITGFGTSPTKQSIDIVDQPKLDVLAAALRDDRMTDYVASYPN</sequence>
<proteinExistence type="inferred from homology"/>
<protein>
    <submittedName>
        <fullName evidence="5">LCP family protein</fullName>
    </submittedName>
</protein>
<dbReference type="EMBL" id="BAABAB010000005">
    <property type="protein sequence ID" value="GAA3607249.1"/>
    <property type="molecule type" value="Genomic_DNA"/>
</dbReference>
<evidence type="ECO:0000256" key="2">
    <source>
        <dbReference type="SAM" id="MobiDB-lite"/>
    </source>
</evidence>
<name>A0ABP6ZIG5_9ACTN</name>
<gene>
    <name evidence="5" type="ORF">GCM10022236_06330</name>
</gene>
<comment type="caution">
    <text evidence="5">The sequence shown here is derived from an EMBL/GenBank/DDBJ whole genome shotgun (WGS) entry which is preliminary data.</text>
</comment>
<feature type="region of interest" description="Disordered" evidence="2">
    <location>
        <begin position="63"/>
        <end position="86"/>
    </location>
</feature>
<dbReference type="NCBIfam" id="TIGR00350">
    <property type="entry name" value="lytR_cpsA_psr"/>
    <property type="match status" value="1"/>
</dbReference>
<dbReference type="Gene3D" id="3.40.630.190">
    <property type="entry name" value="LCP protein"/>
    <property type="match status" value="1"/>
</dbReference>
<dbReference type="InterPro" id="IPR050922">
    <property type="entry name" value="LytR/CpsA/Psr_CW_biosynth"/>
</dbReference>
<evidence type="ECO:0000256" key="3">
    <source>
        <dbReference type="SAM" id="Phobius"/>
    </source>
</evidence>
<keyword evidence="6" id="KW-1185">Reference proteome</keyword>
<dbReference type="PANTHER" id="PTHR33392">
    <property type="entry name" value="POLYISOPRENYL-TEICHOIC ACID--PEPTIDOGLYCAN TEICHOIC ACID TRANSFERASE TAGU"/>
    <property type="match status" value="1"/>
</dbReference>
<dbReference type="Pfam" id="PF03816">
    <property type="entry name" value="LytR_cpsA_psr"/>
    <property type="match status" value="1"/>
</dbReference>
<evidence type="ECO:0000256" key="1">
    <source>
        <dbReference type="ARBA" id="ARBA00006068"/>
    </source>
</evidence>
<evidence type="ECO:0000313" key="6">
    <source>
        <dbReference type="Proteomes" id="UP001501490"/>
    </source>
</evidence>
<feature type="domain" description="Cell envelope-related transcriptional attenuator" evidence="4">
    <location>
        <begin position="110"/>
        <end position="250"/>
    </location>
</feature>
<feature type="transmembrane region" description="Helical" evidence="3">
    <location>
        <begin position="28"/>
        <end position="52"/>
    </location>
</feature>
<accession>A0ABP6ZIG5</accession>
<dbReference type="Proteomes" id="UP001501490">
    <property type="component" value="Unassembled WGS sequence"/>
</dbReference>
<keyword evidence="3" id="KW-0472">Membrane</keyword>
<dbReference type="PANTHER" id="PTHR33392:SF6">
    <property type="entry name" value="POLYISOPRENYL-TEICHOIC ACID--PEPTIDOGLYCAN TEICHOIC ACID TRANSFERASE TAGU"/>
    <property type="match status" value="1"/>
</dbReference>
<organism evidence="5 6">
    <name type="scientific">Microlunatus ginsengisoli</name>
    <dbReference type="NCBI Taxonomy" id="363863"/>
    <lineage>
        <taxon>Bacteria</taxon>
        <taxon>Bacillati</taxon>
        <taxon>Actinomycetota</taxon>
        <taxon>Actinomycetes</taxon>
        <taxon>Propionibacteriales</taxon>
        <taxon>Propionibacteriaceae</taxon>
        <taxon>Microlunatus</taxon>
    </lineage>
</organism>
<keyword evidence="3" id="KW-1133">Transmembrane helix</keyword>
<evidence type="ECO:0000259" key="4">
    <source>
        <dbReference type="Pfam" id="PF03816"/>
    </source>
</evidence>
<feature type="region of interest" description="Disordered" evidence="2">
    <location>
        <begin position="1"/>
        <end position="22"/>
    </location>
</feature>
<comment type="similarity">
    <text evidence="1">Belongs to the LytR/CpsA/Psr (LCP) family.</text>
</comment>
<keyword evidence="3" id="KW-0812">Transmembrane</keyword>
<evidence type="ECO:0000313" key="5">
    <source>
        <dbReference type="EMBL" id="GAA3607249.1"/>
    </source>
</evidence>
<reference evidence="6" key="1">
    <citation type="journal article" date="2019" name="Int. J. Syst. Evol. Microbiol.">
        <title>The Global Catalogue of Microorganisms (GCM) 10K type strain sequencing project: providing services to taxonomists for standard genome sequencing and annotation.</title>
        <authorList>
            <consortium name="The Broad Institute Genomics Platform"/>
            <consortium name="The Broad Institute Genome Sequencing Center for Infectious Disease"/>
            <person name="Wu L."/>
            <person name="Ma J."/>
        </authorList>
    </citation>
    <scope>NUCLEOTIDE SEQUENCE [LARGE SCALE GENOMIC DNA]</scope>
    <source>
        <strain evidence="6">JCM 16929</strain>
    </source>
</reference>
<dbReference type="RefSeq" id="WP_344801631.1">
    <property type="nucleotide sequence ID" value="NZ_BAABAB010000005.1"/>
</dbReference>
<dbReference type="InterPro" id="IPR004474">
    <property type="entry name" value="LytR_CpsA_psr"/>
</dbReference>